<dbReference type="EMBL" id="OUUY01000141">
    <property type="protein sequence ID" value="SPQ02098.1"/>
    <property type="molecule type" value="Genomic_DNA"/>
</dbReference>
<evidence type="ECO:0000256" key="1">
    <source>
        <dbReference type="ARBA" id="ARBA00004167"/>
    </source>
</evidence>
<evidence type="ECO:0000256" key="3">
    <source>
        <dbReference type="ARBA" id="ARBA00022989"/>
    </source>
</evidence>
<feature type="region of interest" description="Disordered" evidence="5">
    <location>
        <begin position="53"/>
        <end position="80"/>
    </location>
</feature>
<keyword evidence="3 6" id="KW-1133">Transmembrane helix</keyword>
<dbReference type="NCBIfam" id="TIGR01352">
    <property type="entry name" value="tonB_Cterm"/>
    <property type="match status" value="1"/>
</dbReference>
<dbReference type="Proteomes" id="UP000245125">
    <property type="component" value="Unassembled WGS sequence"/>
</dbReference>
<dbReference type="SUPFAM" id="SSF74653">
    <property type="entry name" value="TolA/TonB C-terminal domain"/>
    <property type="match status" value="1"/>
</dbReference>
<evidence type="ECO:0000256" key="2">
    <source>
        <dbReference type="ARBA" id="ARBA00022692"/>
    </source>
</evidence>
<dbReference type="InterPro" id="IPR006260">
    <property type="entry name" value="TonB/TolA_C"/>
</dbReference>
<keyword evidence="2 6" id="KW-0812">Transmembrane</keyword>
<evidence type="ECO:0000256" key="6">
    <source>
        <dbReference type="SAM" id="Phobius"/>
    </source>
</evidence>
<accession>A0A2U3QL07</accession>
<dbReference type="Pfam" id="PF13103">
    <property type="entry name" value="TonB_2"/>
    <property type="match status" value="1"/>
</dbReference>
<feature type="transmembrane region" description="Helical" evidence="6">
    <location>
        <begin position="6"/>
        <end position="28"/>
    </location>
</feature>
<keyword evidence="4 6" id="KW-0472">Membrane</keyword>
<keyword evidence="8" id="KW-1185">Reference proteome</keyword>
<protein>
    <recommendedName>
        <fullName evidence="9">TonB C-terminal domain-containing protein</fullName>
    </recommendedName>
</protein>
<evidence type="ECO:0000313" key="8">
    <source>
        <dbReference type="Proteomes" id="UP000245125"/>
    </source>
</evidence>
<organism evidence="7 8">
    <name type="scientific">Candidatus Sulfobium mesophilum</name>
    <dbReference type="NCBI Taxonomy" id="2016548"/>
    <lineage>
        <taxon>Bacteria</taxon>
        <taxon>Pseudomonadati</taxon>
        <taxon>Nitrospirota</taxon>
        <taxon>Nitrospiria</taxon>
        <taxon>Nitrospirales</taxon>
        <taxon>Nitrospiraceae</taxon>
        <taxon>Candidatus Sulfobium</taxon>
    </lineage>
</organism>
<name>A0A2U3QL07_9BACT</name>
<reference evidence="8" key="1">
    <citation type="submission" date="2018-03" db="EMBL/GenBank/DDBJ databases">
        <authorList>
            <person name="Zecchin S."/>
        </authorList>
    </citation>
    <scope>NUCLEOTIDE SEQUENCE [LARGE SCALE GENOMIC DNA]</scope>
</reference>
<sequence length="221" mass="24180">MKGPSLQKTAVLSTGLHLTFFLLSFLILRQSHDMIMPSPYTVSLVGPAGQTQKKGVAAEPGEPLPAKRNQTTTHVDDKKETKSIEESIAALKAKRQAEEKLRQIVRLRSLVAIQGKGGRTPSKSPSQGAASGAVIGPGEASYIDKVAGQIHEQWSWPDYSKKNLQAVISIRIQKDGTLSDLKFEQKSGDRFFDRSVLQAVQKASPVAPPPYEMEIGIRFYP</sequence>
<comment type="subcellular location">
    <subcellularLocation>
        <location evidence="1">Membrane</location>
        <topology evidence="1">Single-pass membrane protein</topology>
    </subcellularLocation>
</comment>
<dbReference type="Gene3D" id="3.30.1150.10">
    <property type="match status" value="1"/>
</dbReference>
<evidence type="ECO:0008006" key="9">
    <source>
        <dbReference type="Google" id="ProtNLM"/>
    </source>
</evidence>
<dbReference type="GO" id="GO:0016020">
    <property type="term" value="C:membrane"/>
    <property type="evidence" value="ECO:0007669"/>
    <property type="project" value="UniProtKB-SubCell"/>
</dbReference>
<dbReference type="AlphaFoldDB" id="A0A2U3QL07"/>
<dbReference type="OrthoDB" id="5432798at2"/>
<proteinExistence type="predicted"/>
<evidence type="ECO:0000256" key="4">
    <source>
        <dbReference type="ARBA" id="ARBA00023136"/>
    </source>
</evidence>
<evidence type="ECO:0000313" key="7">
    <source>
        <dbReference type="EMBL" id="SPQ02098.1"/>
    </source>
</evidence>
<evidence type="ECO:0000256" key="5">
    <source>
        <dbReference type="SAM" id="MobiDB-lite"/>
    </source>
</evidence>
<gene>
    <name evidence="7" type="ORF">NBG4_90042</name>
</gene>